<feature type="compositionally biased region" description="Basic residues" evidence="2">
    <location>
        <begin position="1"/>
        <end position="10"/>
    </location>
</feature>
<dbReference type="Gene3D" id="1.25.40.10">
    <property type="entry name" value="Tetratricopeptide repeat domain"/>
    <property type="match status" value="1"/>
</dbReference>
<evidence type="ECO:0000256" key="2">
    <source>
        <dbReference type="SAM" id="MobiDB-lite"/>
    </source>
</evidence>
<dbReference type="Pfam" id="PF12688">
    <property type="entry name" value="TPR_5"/>
    <property type="match status" value="1"/>
</dbReference>
<feature type="domain" description="Tetratrico peptide repeat group 5" evidence="3">
    <location>
        <begin position="71"/>
        <end position="191"/>
    </location>
</feature>
<sequence length="195" mass="21633">MPRRGGKHAGGHPGLKNARLSGAACDDGRMSAREKKDLLAETDRLREEGRAGEARERLLALTTRFPDDAEVAYRTAWVHDVLGLETEAVAYYERSLAGTGLGAEDRRGALLGLGSTYRVLGRYGQAVETLRRGVEEFPDDGALQTFLAMALFNTEEHHEAMQLLLRLVASTSDDRHVQTYRPAIEHYAKDLHETM</sequence>
<keyword evidence="1" id="KW-0802">TPR repeat</keyword>
<name>A0A7J0D5A6_STRMI</name>
<dbReference type="InterPro" id="IPR041656">
    <property type="entry name" value="TPR_5"/>
</dbReference>
<feature type="region of interest" description="Disordered" evidence="2">
    <location>
        <begin position="1"/>
        <end position="28"/>
    </location>
</feature>
<evidence type="ECO:0000256" key="1">
    <source>
        <dbReference type="PROSITE-ProRule" id="PRU00339"/>
    </source>
</evidence>
<evidence type="ECO:0000259" key="3">
    <source>
        <dbReference type="Pfam" id="PF12688"/>
    </source>
</evidence>
<dbReference type="InterPro" id="IPR019734">
    <property type="entry name" value="TPR_rpt"/>
</dbReference>
<proteinExistence type="predicted"/>
<protein>
    <recommendedName>
        <fullName evidence="3">Tetratrico peptide repeat group 5 domain-containing protein</fullName>
    </recommendedName>
</protein>
<dbReference type="AlphaFoldDB" id="A0A7J0D5A6"/>
<dbReference type="SUPFAM" id="SSF48452">
    <property type="entry name" value="TPR-like"/>
    <property type="match status" value="1"/>
</dbReference>
<evidence type="ECO:0000313" key="4">
    <source>
        <dbReference type="EMBL" id="GFN09639.1"/>
    </source>
</evidence>
<dbReference type="EMBL" id="BLWD01000002">
    <property type="protein sequence ID" value="GFN09639.1"/>
    <property type="molecule type" value="Genomic_DNA"/>
</dbReference>
<accession>A0A7J0D5A6</accession>
<evidence type="ECO:0000313" key="5">
    <source>
        <dbReference type="Proteomes" id="UP000498740"/>
    </source>
</evidence>
<dbReference type="PROSITE" id="PS50005">
    <property type="entry name" value="TPR"/>
    <property type="match status" value="1"/>
</dbReference>
<reference evidence="4 5" key="1">
    <citation type="submission" date="2020-05" db="EMBL/GenBank/DDBJ databases">
        <title>Whole genome shotgun sequence of Streptomyces microflavus NBRC 13062.</title>
        <authorList>
            <person name="Komaki H."/>
            <person name="Tamura T."/>
        </authorList>
    </citation>
    <scope>NUCLEOTIDE SEQUENCE [LARGE SCALE GENOMIC DNA]</scope>
    <source>
        <strain evidence="4 5">NBRC 13062</strain>
    </source>
</reference>
<comment type="caution">
    <text evidence="4">The sequence shown here is derived from an EMBL/GenBank/DDBJ whole genome shotgun (WGS) entry which is preliminary data.</text>
</comment>
<gene>
    <name evidence="4" type="ORF">Smic_81950</name>
</gene>
<organism evidence="4 5">
    <name type="scientific">Streptomyces microflavus</name>
    <name type="common">Streptomyces lipmanii</name>
    <dbReference type="NCBI Taxonomy" id="1919"/>
    <lineage>
        <taxon>Bacteria</taxon>
        <taxon>Bacillati</taxon>
        <taxon>Actinomycetota</taxon>
        <taxon>Actinomycetes</taxon>
        <taxon>Kitasatosporales</taxon>
        <taxon>Streptomycetaceae</taxon>
        <taxon>Streptomyces</taxon>
    </lineage>
</organism>
<dbReference type="InterPro" id="IPR011990">
    <property type="entry name" value="TPR-like_helical_dom_sf"/>
</dbReference>
<dbReference type="Proteomes" id="UP000498740">
    <property type="component" value="Unassembled WGS sequence"/>
</dbReference>
<feature type="repeat" description="TPR" evidence="1">
    <location>
        <begin position="107"/>
        <end position="140"/>
    </location>
</feature>